<dbReference type="InParanoid" id="A0A0V0QWL7"/>
<dbReference type="AlphaFoldDB" id="A0A0V0QWL7"/>
<organism evidence="8 9">
    <name type="scientific">Pseudocohnilembus persalinus</name>
    <name type="common">Ciliate</name>
    <dbReference type="NCBI Taxonomy" id="266149"/>
    <lineage>
        <taxon>Eukaryota</taxon>
        <taxon>Sar</taxon>
        <taxon>Alveolata</taxon>
        <taxon>Ciliophora</taxon>
        <taxon>Intramacronucleata</taxon>
        <taxon>Oligohymenophorea</taxon>
        <taxon>Scuticociliatia</taxon>
        <taxon>Philasterida</taxon>
        <taxon>Pseudocohnilembidae</taxon>
        <taxon>Pseudocohnilembus</taxon>
    </lineage>
</organism>
<evidence type="ECO:0000256" key="6">
    <source>
        <dbReference type="SAM" id="MobiDB-lite"/>
    </source>
</evidence>
<keyword evidence="9" id="KW-1185">Reference proteome</keyword>
<keyword evidence="4" id="KW-0576">Peroxisome</keyword>
<dbReference type="Gene3D" id="1.10.287.4290">
    <property type="match status" value="1"/>
</dbReference>
<comment type="subcellular location">
    <subcellularLocation>
        <location evidence="1">Peroxisome</location>
    </subcellularLocation>
</comment>
<dbReference type="InterPro" id="IPR020904">
    <property type="entry name" value="Sc_DH/Rdtase_CS"/>
</dbReference>
<dbReference type="GO" id="GO:0005777">
    <property type="term" value="C:peroxisome"/>
    <property type="evidence" value="ECO:0007669"/>
    <property type="project" value="UniProtKB-SubCell"/>
</dbReference>
<dbReference type="Proteomes" id="UP000054937">
    <property type="component" value="Unassembled WGS sequence"/>
</dbReference>
<dbReference type="OMA" id="STNFFDM"/>
<dbReference type="PANTHER" id="PTHR45024">
    <property type="entry name" value="DEHYDROGENASES, SHORT CHAIN"/>
    <property type="match status" value="1"/>
</dbReference>
<evidence type="ECO:0000256" key="2">
    <source>
        <dbReference type="ARBA" id="ARBA00006484"/>
    </source>
</evidence>
<feature type="domain" description="Ketoreductase" evidence="7">
    <location>
        <begin position="9"/>
        <end position="202"/>
    </location>
</feature>
<dbReference type="SMART" id="SM00822">
    <property type="entry name" value="PKS_KR"/>
    <property type="match status" value="1"/>
</dbReference>
<feature type="compositionally biased region" description="Low complexity" evidence="6">
    <location>
        <begin position="302"/>
        <end position="318"/>
    </location>
</feature>
<evidence type="ECO:0000256" key="1">
    <source>
        <dbReference type="ARBA" id="ARBA00004275"/>
    </source>
</evidence>
<evidence type="ECO:0000313" key="8">
    <source>
        <dbReference type="EMBL" id="KRX06793.1"/>
    </source>
</evidence>
<protein>
    <submittedName>
        <fullName evidence="8">SCP2 sterol-binding domain</fullName>
    </submittedName>
</protein>
<evidence type="ECO:0000256" key="5">
    <source>
        <dbReference type="RuleBase" id="RU000363"/>
    </source>
</evidence>
<proteinExistence type="inferred from homology"/>
<dbReference type="OrthoDB" id="421309at2759"/>
<dbReference type="Gene3D" id="3.40.50.720">
    <property type="entry name" value="NAD(P)-binding Rossmann-like Domain"/>
    <property type="match status" value="1"/>
</dbReference>
<dbReference type="SUPFAM" id="SSF55718">
    <property type="entry name" value="SCP-like"/>
    <property type="match status" value="1"/>
</dbReference>
<dbReference type="Pfam" id="PF02036">
    <property type="entry name" value="SCP2"/>
    <property type="match status" value="1"/>
</dbReference>
<dbReference type="InterPro" id="IPR036291">
    <property type="entry name" value="NAD(P)-bd_dom_sf"/>
</dbReference>
<dbReference type="InterPro" id="IPR051687">
    <property type="entry name" value="Peroxisomal_Beta-Oxidation"/>
</dbReference>
<evidence type="ECO:0000256" key="3">
    <source>
        <dbReference type="ARBA" id="ARBA00023002"/>
    </source>
</evidence>
<dbReference type="PANTHER" id="PTHR45024:SF2">
    <property type="entry name" value="SCP2 DOMAIN-CONTAINING PROTEIN"/>
    <property type="match status" value="1"/>
</dbReference>
<dbReference type="PRINTS" id="PR00080">
    <property type="entry name" value="SDRFAMILY"/>
</dbReference>
<comment type="similarity">
    <text evidence="2 5">Belongs to the short-chain dehydrogenases/reductases (SDR) family.</text>
</comment>
<evidence type="ECO:0000259" key="7">
    <source>
        <dbReference type="SMART" id="SM00822"/>
    </source>
</evidence>
<dbReference type="PRINTS" id="PR00081">
    <property type="entry name" value="GDHRDH"/>
</dbReference>
<dbReference type="Pfam" id="PF00106">
    <property type="entry name" value="adh_short"/>
    <property type="match status" value="1"/>
</dbReference>
<accession>A0A0V0QWL7</accession>
<dbReference type="GO" id="GO:0016491">
    <property type="term" value="F:oxidoreductase activity"/>
    <property type="evidence" value="ECO:0007669"/>
    <property type="project" value="UniProtKB-KW"/>
</dbReference>
<dbReference type="InterPro" id="IPR003033">
    <property type="entry name" value="SCP2_sterol-bd_dom"/>
</dbReference>
<dbReference type="CDD" id="cd05353">
    <property type="entry name" value="hydroxyacyl-CoA-like_DH_SDR_c-like"/>
    <property type="match status" value="1"/>
</dbReference>
<name>A0A0V0QWL7_PSEPJ</name>
<dbReference type="InterPro" id="IPR057326">
    <property type="entry name" value="KR_dom"/>
</dbReference>
<dbReference type="SUPFAM" id="SSF51735">
    <property type="entry name" value="NAD(P)-binding Rossmann-fold domains"/>
    <property type="match status" value="1"/>
</dbReference>
<evidence type="ECO:0000313" key="9">
    <source>
        <dbReference type="Proteomes" id="UP000054937"/>
    </source>
</evidence>
<evidence type="ECO:0000256" key="4">
    <source>
        <dbReference type="ARBA" id="ARBA00023140"/>
    </source>
</evidence>
<keyword evidence="3" id="KW-0560">Oxidoreductase</keyword>
<dbReference type="Gene3D" id="3.30.1050.10">
    <property type="entry name" value="SCP2 sterol-binding domain"/>
    <property type="match status" value="1"/>
</dbReference>
<gene>
    <name evidence="8" type="ORF">PPERSA_11438</name>
</gene>
<feature type="region of interest" description="Disordered" evidence="6">
    <location>
        <begin position="297"/>
        <end position="318"/>
    </location>
</feature>
<comment type="caution">
    <text evidence="8">The sequence shown here is derived from an EMBL/GenBank/DDBJ whole genome shotgun (WGS) entry which is preliminary data.</text>
</comment>
<dbReference type="InterPro" id="IPR036527">
    <property type="entry name" value="SCP2_sterol-bd_dom_sf"/>
</dbReference>
<sequence>MSQIRYDGRVAVVTGAGNGLGKLYALFLASRGAKVVVNDLGGGVRGQGADSSAAQNVVDEIKKAGGEAIANTDSVEFGEKIIKVALDTWGRVDIVVNNAGILRDVAFQNMKEEDWDLIMKVHLKGAFSVTRAAWNVMKKQKYGRIINTSSGSGIYGNFGQANYATAKLGLHGLTMTLAQEGGRNNIKVNTIAPVAASRMTAQTLPAEVAENFKAEYIVPLVGYLVSEECEETGSLLEVAGGYIAKHRTQRSEGGFFDLDFTAETVRDKWNEVTSFDRKNDYPQSTIETFQKVQQNQERIAAKKQSQSQSGAGSQSQAGELKSDQIFNLIKTYLDRGEGEKLVKEINAVYQFDILGKKGGPILKSFTVDISQGKGSASTGKANKPSSTFTMTDSDFYNVCLGKLNPQQAFMTGKMKIKGNMAKATKFTPELFPKPTPENLAKYGAAKL</sequence>
<reference evidence="8 9" key="1">
    <citation type="journal article" date="2015" name="Sci. Rep.">
        <title>Genome of the facultative scuticociliatosis pathogen Pseudocohnilembus persalinus provides insight into its virulence through horizontal gene transfer.</title>
        <authorList>
            <person name="Xiong J."/>
            <person name="Wang G."/>
            <person name="Cheng J."/>
            <person name="Tian M."/>
            <person name="Pan X."/>
            <person name="Warren A."/>
            <person name="Jiang C."/>
            <person name="Yuan D."/>
            <person name="Miao W."/>
        </authorList>
    </citation>
    <scope>NUCLEOTIDE SEQUENCE [LARGE SCALE GENOMIC DNA]</scope>
    <source>
        <strain evidence="8">36N120E</strain>
    </source>
</reference>
<dbReference type="PROSITE" id="PS00061">
    <property type="entry name" value="ADH_SHORT"/>
    <property type="match status" value="1"/>
</dbReference>
<dbReference type="EMBL" id="LDAU01000091">
    <property type="protein sequence ID" value="KRX06793.1"/>
    <property type="molecule type" value="Genomic_DNA"/>
</dbReference>
<dbReference type="InterPro" id="IPR002347">
    <property type="entry name" value="SDR_fam"/>
</dbReference>